<dbReference type="GeneID" id="32895468"/>
<dbReference type="Proteomes" id="UP000250088">
    <property type="component" value="Chromosome"/>
</dbReference>
<dbReference type="Gene3D" id="3.40.109.10">
    <property type="entry name" value="NADH Oxidase"/>
    <property type="match status" value="1"/>
</dbReference>
<name>A0A2Z2I0E3_9EURY</name>
<proteinExistence type="predicted"/>
<reference evidence="3" key="1">
    <citation type="submission" date="2017-02" db="EMBL/GenBank/DDBJ databases">
        <title>Natronthermophilus aegyptiacus gen. nov.,sp. nov., an aerobic, extremely halophilic alkalithermophilic archaeon isolated from the athalassohaline Wadi An Natrun, Egypt.</title>
        <authorList>
            <person name="Zhao B."/>
        </authorList>
    </citation>
    <scope>NUCLEOTIDE SEQUENCE [LARGE SCALE GENOMIC DNA]</scope>
    <source>
        <strain evidence="3">JW/NM-HA 15</strain>
    </source>
</reference>
<dbReference type="PANTHER" id="PTHR43745:SF2">
    <property type="entry name" value="NITROREDUCTASE MJ1384-RELATED"/>
    <property type="match status" value="1"/>
</dbReference>
<dbReference type="EMBL" id="CP019893">
    <property type="protein sequence ID" value="ARS91877.1"/>
    <property type="molecule type" value="Genomic_DNA"/>
</dbReference>
<dbReference type="NCBIfam" id="TIGR03605">
    <property type="entry name" value="antibiot_sagB"/>
    <property type="match status" value="1"/>
</dbReference>
<dbReference type="Pfam" id="PF00881">
    <property type="entry name" value="Nitroreductase"/>
    <property type="match status" value="1"/>
</dbReference>
<dbReference type="GO" id="GO:0016491">
    <property type="term" value="F:oxidoreductase activity"/>
    <property type="evidence" value="ECO:0007669"/>
    <property type="project" value="InterPro"/>
</dbReference>
<dbReference type="InterPro" id="IPR000415">
    <property type="entry name" value="Nitroreductase-like"/>
</dbReference>
<gene>
    <name evidence="2" type="ORF">B1756_15305</name>
</gene>
<protein>
    <submittedName>
        <fullName evidence="2">Dehydrogenase</fullName>
    </submittedName>
</protein>
<dbReference type="CDD" id="cd02142">
    <property type="entry name" value="McbC_SagB-like_oxidoreductase"/>
    <property type="match status" value="1"/>
</dbReference>
<evidence type="ECO:0000259" key="1">
    <source>
        <dbReference type="Pfam" id="PF00881"/>
    </source>
</evidence>
<accession>A0A2Z2I0E3</accession>
<organism evidence="2 3">
    <name type="scientific">Natrarchaeobaculum aegyptiacum</name>
    <dbReference type="NCBI Taxonomy" id="745377"/>
    <lineage>
        <taxon>Archaea</taxon>
        <taxon>Methanobacteriati</taxon>
        <taxon>Methanobacteriota</taxon>
        <taxon>Stenosarchaea group</taxon>
        <taxon>Halobacteria</taxon>
        <taxon>Halobacteriales</taxon>
        <taxon>Natrialbaceae</taxon>
        <taxon>Natrarchaeobaculum</taxon>
    </lineage>
</organism>
<dbReference type="InterPro" id="IPR020051">
    <property type="entry name" value="SagB-type_dehydrogenase"/>
</dbReference>
<dbReference type="InterPro" id="IPR052544">
    <property type="entry name" value="Bacteriocin_Proc_Enz"/>
</dbReference>
<feature type="domain" description="Nitroreductase" evidence="1">
    <location>
        <begin position="21"/>
        <end position="202"/>
    </location>
</feature>
<dbReference type="PANTHER" id="PTHR43745">
    <property type="entry name" value="NITROREDUCTASE MJ1384-RELATED"/>
    <property type="match status" value="1"/>
</dbReference>
<dbReference type="SUPFAM" id="SSF55469">
    <property type="entry name" value="FMN-dependent nitroreductase-like"/>
    <property type="match status" value="1"/>
</dbReference>
<dbReference type="OrthoDB" id="10206at2157"/>
<keyword evidence="3" id="KW-1185">Reference proteome</keyword>
<sequence length="207" mass="22330">MATVELPEPDPDGSTSVERAIAKRASRRSFAQTPVTLEDVSQLLWAAQGTTHVRDGVEMRAAPSAGATYPLTAFLEVTEDGASRLDPGLYRYDPDSHALETELETSIRGELTTAALGQDVVRDAPATIVLAAHAERTRTQYPDHGERYVHMEAGHAAANVHLVCESRELNTCPVGAFSDADVAAVLGLPERLDPLYLLPFGRRPAET</sequence>
<dbReference type="KEGG" id="naj:B1756_15305"/>
<dbReference type="AlphaFoldDB" id="A0A2Z2I0E3"/>
<dbReference type="RefSeq" id="WP_086890215.1">
    <property type="nucleotide sequence ID" value="NZ_CP019893.1"/>
</dbReference>
<dbReference type="InterPro" id="IPR029479">
    <property type="entry name" value="Nitroreductase"/>
</dbReference>
<evidence type="ECO:0000313" key="2">
    <source>
        <dbReference type="EMBL" id="ARS91877.1"/>
    </source>
</evidence>
<evidence type="ECO:0000313" key="3">
    <source>
        <dbReference type="Proteomes" id="UP000250088"/>
    </source>
</evidence>